<name>A0ABD2NFL3_9CUCU</name>
<feature type="region of interest" description="Disordered" evidence="1">
    <location>
        <begin position="273"/>
        <end position="301"/>
    </location>
</feature>
<feature type="compositionally biased region" description="Polar residues" evidence="1">
    <location>
        <begin position="349"/>
        <end position="361"/>
    </location>
</feature>
<dbReference type="Proteomes" id="UP001516400">
    <property type="component" value="Unassembled WGS sequence"/>
</dbReference>
<dbReference type="EMBL" id="JABFTP020000103">
    <property type="protein sequence ID" value="KAL3277516.1"/>
    <property type="molecule type" value="Genomic_DNA"/>
</dbReference>
<feature type="region of interest" description="Disordered" evidence="1">
    <location>
        <begin position="107"/>
        <end position="186"/>
    </location>
</feature>
<feature type="region of interest" description="Disordered" evidence="1">
    <location>
        <begin position="398"/>
        <end position="634"/>
    </location>
</feature>
<feature type="signal peptide" evidence="2">
    <location>
        <begin position="1"/>
        <end position="15"/>
    </location>
</feature>
<evidence type="ECO:0000313" key="4">
    <source>
        <dbReference type="Proteomes" id="UP001516400"/>
    </source>
</evidence>
<feature type="compositionally biased region" description="Basic residues" evidence="1">
    <location>
        <begin position="537"/>
        <end position="548"/>
    </location>
</feature>
<proteinExistence type="predicted"/>
<gene>
    <name evidence="3" type="ORF">HHI36_012861</name>
</gene>
<feature type="compositionally biased region" description="Basic residues" evidence="1">
    <location>
        <begin position="419"/>
        <end position="429"/>
    </location>
</feature>
<feature type="compositionally biased region" description="Polar residues" evidence="1">
    <location>
        <begin position="452"/>
        <end position="477"/>
    </location>
</feature>
<keyword evidence="4" id="KW-1185">Reference proteome</keyword>
<feature type="compositionally biased region" description="Basic and acidic residues" evidence="1">
    <location>
        <begin position="279"/>
        <end position="289"/>
    </location>
</feature>
<reference evidence="3 4" key="1">
    <citation type="journal article" date="2021" name="BMC Biol.">
        <title>Horizontally acquired antibacterial genes associated with adaptive radiation of ladybird beetles.</title>
        <authorList>
            <person name="Li H.S."/>
            <person name="Tang X.F."/>
            <person name="Huang Y.H."/>
            <person name="Xu Z.Y."/>
            <person name="Chen M.L."/>
            <person name="Du X.Y."/>
            <person name="Qiu B.Y."/>
            <person name="Chen P.T."/>
            <person name="Zhang W."/>
            <person name="Slipinski A."/>
            <person name="Escalona H.E."/>
            <person name="Waterhouse R.M."/>
            <person name="Zwick A."/>
            <person name="Pang H."/>
        </authorList>
    </citation>
    <scope>NUCLEOTIDE SEQUENCE [LARGE SCALE GENOMIC DNA]</scope>
    <source>
        <strain evidence="3">SYSU2018</strain>
    </source>
</reference>
<feature type="compositionally biased region" description="Polar residues" evidence="1">
    <location>
        <begin position="522"/>
        <end position="533"/>
    </location>
</feature>
<feature type="region of interest" description="Disordered" evidence="1">
    <location>
        <begin position="1719"/>
        <end position="1740"/>
    </location>
</feature>
<keyword evidence="2" id="KW-0732">Signal</keyword>
<evidence type="ECO:0000313" key="3">
    <source>
        <dbReference type="EMBL" id="KAL3277516.1"/>
    </source>
</evidence>
<feature type="compositionally biased region" description="Polar residues" evidence="1">
    <location>
        <begin position="551"/>
        <end position="564"/>
    </location>
</feature>
<comment type="caution">
    <text evidence="3">The sequence shown here is derived from an EMBL/GenBank/DDBJ whole genome shotgun (WGS) entry which is preliminary data.</text>
</comment>
<feature type="compositionally biased region" description="Polar residues" evidence="1">
    <location>
        <begin position="1440"/>
        <end position="1452"/>
    </location>
</feature>
<feature type="region of interest" description="Disordered" evidence="1">
    <location>
        <begin position="216"/>
        <end position="239"/>
    </location>
</feature>
<feature type="compositionally biased region" description="Polar residues" evidence="1">
    <location>
        <begin position="218"/>
        <end position="230"/>
    </location>
</feature>
<sequence>MKLWILLLAIQGNYASLFEFPRFSANQPQINSSPHITASARLPEVSGVLPKLFGTKEETIQPPNSKFVPKDIKDTSSSGNDNVDEGLDSINISPGFHAAFNLPHISSSPHVTGVKPPNLSGRKKDLKNSNISPGFHAPLNLPHINLSPPETGAKSPELSGVLPQLPNIQKRSSSDDDEYEKDLGDQSISPGFHAALNLPHIRFSPHATGAKLPKLLPQFSSTNGRSSSDNDNTEGKGLKNLNISPGFHAGFNLPDINLSPSVAGAKLPNLPGVLPHLPTTREENSSNKGDDEEEDLNNLGISPGFHASFNLPNINLSPQSTGAKSLKLSEVLPSSPSSGEETIKHPNSKFDNVPNQGQKGSSSDDEVGDEKVLESLGISPEFYLKMTRNQIASLFGLNGKKHENSPIPAIDTSTTVRKSPVKLPKKKDNKKSSDKEARNSNIKKTSNKGDEGSSNQKSKVPNLDVQSIFGNSNIPQTSNNENEGSSDEELRLPNSFENSNIHLPRNIDNEGFSKKIKKIPSLGTSATIGNSRANFPRNHKKRISKRKLRTADSNVLTTTENSKINLLRKHDNEVFSNRNKKSPVQSQPKEEESSGNHLHGKKHKKRFSGQERRVSELGEPTATENFKPNLPTRNDNESLFVKLAKQQIAKTLGLNETELQNLDLSNPYDALRNRKQQPTLTVPTATKLPKINVPKRAENESLFVKLAKQQIAKTLGLNETELQNLNLSNPYDILRYRKQEPISTVPTTTKLPKINVPRKAENESLFVKLAKQQVAKTLGLNETELQNLNLSNPYDILRYRKQEPISTVPTATKLPKINVPRKAENETSLFIKLAKKRLAETLGVNETDLQHLNLSTNFDEDFHHVHKPTSKVPATTEIPKTNIPLTADNESLLIKLAKKHLAEALGVNETDLQHLNLSSNFDEVFHHVHKPPSRAPTTTENPKINIASKTNNESLFVKLAKKRLAETLGVNETDLQHLNLSKNFDEVFHHVHNPTSKVPATTEIPKTNIPLMANNESFFVKLAKKHLAEALGVNETDLQHLNLSTNFDEVLHHVHKPPSRAPATTKIPKINIPSKANNESYFLKRSKELLAKYLGVNEADLQYLNLSSEFPGVFNSPLKNPALSKPGLTEPSKINFPAKNDNTRKENINIDLSNYNHTNHRDVEHEIAKVLSPVLSRSTRNPKEAKDLELKVTLPQNADPSFVRNFITALKSASLQLAPDYHLLSKSIAIQKKNPDELSVHLSNNLQRSSNERNKKSVIPINLKEPYSAISDEIEKIQPTLRKEFEPITIDFNITIPKQVDDDFINQQVDSFLALLEKKIPQDIGSINYIVISITLYPKIGNNTNNFSSSQPFKLLINNVTPQNLKERKPSLISETIPNRTFLNPLKKNLYRTTEAYIENNFSPTQSSTSGEEANSYSWINYFPPEVKLKKKFLHKEKSAASTKQFELNTPTPKLEETLSSSRESSVFHETPKTLHKSELNAANIVRTTNSFSESPTTSTSKIQIKKKLPFSLTPYRKENLPKTRQNYLFSNTGTTSSKFLNWSELNTENIEQTTNSFFSSPSTWKSKIERKRKLPKSRKTSLFSKQEETPKFLKLSQLNRENTEQPTISLFNNPTTWSPKLKKQKKLSKSQTKSLLPKRISKFQNWSELNEESLEQTTNSFFYSPTTSSSKIEKKRKLRKSQENLLFPNTEETFTKFPNWSELTRPNIQQTTNSFFHNRFTGSSETRKQKKVPKSWKNSLPSKTLTKFPNWSELNTKNIEETTNSVFIGPTTSTSKIIRKGNC</sequence>
<accession>A0ABD2NFL3</accession>
<protein>
    <submittedName>
        <fullName evidence="3">Uncharacterized protein</fullName>
    </submittedName>
</protein>
<evidence type="ECO:0000256" key="2">
    <source>
        <dbReference type="SAM" id="SignalP"/>
    </source>
</evidence>
<feature type="region of interest" description="Disordered" evidence="1">
    <location>
        <begin position="1440"/>
        <end position="1473"/>
    </location>
</feature>
<feature type="chain" id="PRO_5044847872" evidence="2">
    <location>
        <begin position="16"/>
        <end position="1784"/>
    </location>
</feature>
<feature type="compositionally biased region" description="Basic residues" evidence="1">
    <location>
        <begin position="598"/>
        <end position="607"/>
    </location>
</feature>
<organism evidence="3 4">
    <name type="scientific">Cryptolaemus montrouzieri</name>
    <dbReference type="NCBI Taxonomy" id="559131"/>
    <lineage>
        <taxon>Eukaryota</taxon>
        <taxon>Metazoa</taxon>
        <taxon>Ecdysozoa</taxon>
        <taxon>Arthropoda</taxon>
        <taxon>Hexapoda</taxon>
        <taxon>Insecta</taxon>
        <taxon>Pterygota</taxon>
        <taxon>Neoptera</taxon>
        <taxon>Endopterygota</taxon>
        <taxon>Coleoptera</taxon>
        <taxon>Polyphaga</taxon>
        <taxon>Cucujiformia</taxon>
        <taxon>Coccinelloidea</taxon>
        <taxon>Coccinellidae</taxon>
        <taxon>Scymninae</taxon>
        <taxon>Scymnini</taxon>
        <taxon>Cryptolaemus</taxon>
    </lineage>
</organism>
<feature type="compositionally biased region" description="Polar residues" evidence="1">
    <location>
        <begin position="574"/>
        <end position="587"/>
    </location>
</feature>
<feature type="region of interest" description="Disordered" evidence="1">
    <location>
        <begin position="59"/>
        <end position="82"/>
    </location>
</feature>
<feature type="region of interest" description="Disordered" evidence="1">
    <location>
        <begin position="325"/>
        <end position="370"/>
    </location>
</feature>
<evidence type="ECO:0000256" key="1">
    <source>
        <dbReference type="SAM" id="MobiDB-lite"/>
    </source>
</evidence>